<feature type="transmembrane region" description="Helical" evidence="1">
    <location>
        <begin position="51"/>
        <end position="84"/>
    </location>
</feature>
<keyword evidence="1" id="KW-0472">Membrane</keyword>
<evidence type="ECO:0008006" key="4">
    <source>
        <dbReference type="Google" id="ProtNLM"/>
    </source>
</evidence>
<dbReference type="EMBL" id="BAAAHE010000008">
    <property type="protein sequence ID" value="GAA0611630.1"/>
    <property type="molecule type" value="Genomic_DNA"/>
</dbReference>
<organism evidence="2 3">
    <name type="scientific">Sporichthya brevicatena</name>
    <dbReference type="NCBI Taxonomy" id="171442"/>
    <lineage>
        <taxon>Bacteria</taxon>
        <taxon>Bacillati</taxon>
        <taxon>Actinomycetota</taxon>
        <taxon>Actinomycetes</taxon>
        <taxon>Sporichthyales</taxon>
        <taxon>Sporichthyaceae</taxon>
        <taxon>Sporichthya</taxon>
    </lineage>
</organism>
<comment type="caution">
    <text evidence="2">The sequence shown here is derived from an EMBL/GenBank/DDBJ whole genome shotgun (WGS) entry which is preliminary data.</text>
</comment>
<evidence type="ECO:0000313" key="3">
    <source>
        <dbReference type="Proteomes" id="UP001500957"/>
    </source>
</evidence>
<evidence type="ECO:0000256" key="1">
    <source>
        <dbReference type="SAM" id="Phobius"/>
    </source>
</evidence>
<keyword evidence="1" id="KW-1133">Transmembrane helix</keyword>
<gene>
    <name evidence="2" type="ORF">GCM10009547_12090</name>
</gene>
<accession>A0ABN1GHF8</accession>
<proteinExistence type="predicted"/>
<dbReference type="Proteomes" id="UP001500957">
    <property type="component" value="Unassembled WGS sequence"/>
</dbReference>
<dbReference type="Pfam" id="PF10724">
    <property type="entry name" value="DUF2516"/>
    <property type="match status" value="1"/>
</dbReference>
<protein>
    <recommendedName>
        <fullName evidence="4">DUF2516 family protein</fullName>
    </recommendedName>
</protein>
<feature type="transmembrane region" description="Helical" evidence="1">
    <location>
        <begin position="12"/>
        <end position="30"/>
    </location>
</feature>
<reference evidence="2 3" key="1">
    <citation type="journal article" date="2019" name="Int. J. Syst. Evol. Microbiol.">
        <title>The Global Catalogue of Microorganisms (GCM) 10K type strain sequencing project: providing services to taxonomists for standard genome sequencing and annotation.</title>
        <authorList>
            <consortium name="The Broad Institute Genomics Platform"/>
            <consortium name="The Broad Institute Genome Sequencing Center for Infectious Disease"/>
            <person name="Wu L."/>
            <person name="Ma J."/>
        </authorList>
    </citation>
    <scope>NUCLEOTIDE SEQUENCE [LARGE SCALE GENOMIC DNA]</scope>
    <source>
        <strain evidence="2 3">JCM 10671</strain>
    </source>
</reference>
<evidence type="ECO:0000313" key="2">
    <source>
        <dbReference type="EMBL" id="GAA0611630.1"/>
    </source>
</evidence>
<dbReference type="InterPro" id="IPR019662">
    <property type="entry name" value="DUF2516"/>
</dbReference>
<name>A0ABN1GHF8_9ACTN</name>
<keyword evidence="1" id="KW-0812">Transmembrane</keyword>
<keyword evidence="3" id="KW-1185">Reference proteome</keyword>
<sequence length="111" mass="11854">MGVEIWFLPPESAAGLGTLALFALHLYAFLDCLIRPTNAFVAAGKKTKQFWLILTGVASGCTLLLSNVTFTFVIAATVIALIYILDVRPAVQTYRGPRGGGGRKPRGTGGW</sequence>